<dbReference type="Pfam" id="PF10435">
    <property type="entry name" value="BetaGal_dom2"/>
    <property type="match status" value="1"/>
</dbReference>
<dbReference type="FunFam" id="3.20.20.80:FF:000040">
    <property type="entry name" value="Beta-galactosidase A"/>
    <property type="match status" value="1"/>
</dbReference>
<dbReference type="Gene3D" id="2.60.390.10">
    <property type="entry name" value="Beta-galactosidase, domain 3"/>
    <property type="match status" value="1"/>
</dbReference>
<comment type="catalytic activity">
    <reaction evidence="1 8">
        <text>Hydrolysis of terminal non-reducing beta-D-galactose residues in beta-D-galactosides.</text>
        <dbReference type="EC" id="3.2.1.23"/>
    </reaction>
</comment>
<evidence type="ECO:0000256" key="9">
    <source>
        <dbReference type="RuleBase" id="RU003679"/>
    </source>
</evidence>
<feature type="domain" description="Beta-galactosidase" evidence="11">
    <location>
        <begin position="386"/>
        <end position="562"/>
    </location>
</feature>
<dbReference type="InterPro" id="IPR019801">
    <property type="entry name" value="Glyco_hydro_35_CS"/>
</dbReference>
<dbReference type="OrthoDB" id="1657402at2759"/>
<evidence type="ECO:0000256" key="8">
    <source>
        <dbReference type="RuleBase" id="RU000675"/>
    </source>
</evidence>
<evidence type="ECO:0000313" key="12">
    <source>
        <dbReference type="EMBL" id="KAH7363437.1"/>
    </source>
</evidence>
<dbReference type="SUPFAM" id="SSF49785">
    <property type="entry name" value="Galactose-binding domain-like"/>
    <property type="match status" value="2"/>
</dbReference>
<dbReference type="InterPro" id="IPR031330">
    <property type="entry name" value="Gly_Hdrlase_35_cat"/>
</dbReference>
<evidence type="ECO:0000256" key="10">
    <source>
        <dbReference type="SAM" id="SignalP"/>
    </source>
</evidence>
<dbReference type="InterPro" id="IPR008979">
    <property type="entry name" value="Galactose-bd-like_sf"/>
</dbReference>
<dbReference type="InterPro" id="IPR018954">
    <property type="entry name" value="Betagal_dom2"/>
</dbReference>
<dbReference type="InterPro" id="IPR037110">
    <property type="entry name" value="Betagal_dom2_sf"/>
</dbReference>
<dbReference type="Pfam" id="PF01301">
    <property type="entry name" value="Glyco_hydro_35"/>
    <property type="match status" value="1"/>
</dbReference>
<proteinExistence type="inferred from homology"/>
<dbReference type="InterPro" id="IPR001944">
    <property type="entry name" value="Glycoside_Hdrlase_35"/>
</dbReference>
<dbReference type="EMBL" id="JAGPXD010000003">
    <property type="protein sequence ID" value="KAH7363437.1"/>
    <property type="molecule type" value="Genomic_DNA"/>
</dbReference>
<evidence type="ECO:0000256" key="7">
    <source>
        <dbReference type="ARBA" id="ARBA00023295"/>
    </source>
</evidence>
<keyword evidence="13" id="KW-1185">Reference proteome</keyword>
<evidence type="ECO:0000256" key="6">
    <source>
        <dbReference type="ARBA" id="ARBA00023180"/>
    </source>
</evidence>
<sequence>MLPLGFAAVVSAFLAGVAGANPLGGQEGDNLHERQADIVTWDDKSLFINGERLMIFSAEIHAFRSPVPALWFDILQKVKAMGFNCVSFYVNWGLLEAKPGDFQAEGIFSLEPLIEAAKSAGVYLFARPGPYINAEVTGGGFPGWLQRVQGALRTGDPGYLEASENYTASIGRIIADAQISNGGPVILFQQENEYVMSVEPYPFPDFDYWNHVKGQFADAGITVPWVSNEAWQLGAITPTTPGSVDIYGFDAYPLGFDCWNPTVWPQNGLPTDWLARHREITTSSPFTIVEFQGGGYQPWGGAGFESCAALLNHEFQRVLYKNNYAMGITIFNVYMTWGGTNWGNLGHSDGYTSYDYGALLTEERLVNREKYSEAKLQAHFFQVSPAYLEADRHGPSLAWTDNNAITVTPATTNTTKFYISRHTDYRTTETVPYRLTFQTANHGNITVPQLHDNLVLQRRDSKIHVSDYPVGEYNLLYSTAEVFTWKKYSHKTVLVLYGGVGEYHELAVESTDSSKIIGGPTLDIKQDSDYTIVGWNVAEERSVVQLGDLHIYLLNRNDAYNFWVPAEEGNFGTSNVIVSAGYLVRNVAVDGSTISFKADVNTTTALEIVGGAPRNLEKLLFNGKSLDFKQDDFGVVTATVAFNLPSIKLPCLSQLPWKYLDSLPEIQSDYSDDDWTAADLKETYNIANPLLTPTSLYGADYGFHTGSLLFRGRFSAKEDSTTTVLDITTQGGNAYGASFWLGDTFIGSWIGNATLDEHNSTFTLPALKAGDDYVLTVVMDHMGMNGNWFVGDEQQKNPRGILNYNLAGYEQSDIKWKITGNLGGEDYIDRERGPLNEGGLFAERQGFHWPRPPSESWTDSKGPTKGIDKAGIAFYSATFDLDLPKGYDIPISLTFANTTSPAYRAQIFVNGYQFGKFIPHVGPQFRFPIPEGVLNYQGENHLAISLWAMEEEGASFGGMKWEVGMVSASGFGEVEPAPQPAWKKRDGAY</sequence>
<gene>
    <name evidence="12" type="ORF">B0T11DRAFT_318856</name>
</gene>
<dbReference type="InterPro" id="IPR017853">
    <property type="entry name" value="GH"/>
</dbReference>
<evidence type="ECO:0000256" key="4">
    <source>
        <dbReference type="ARBA" id="ARBA00022729"/>
    </source>
</evidence>
<evidence type="ECO:0000256" key="5">
    <source>
        <dbReference type="ARBA" id="ARBA00022801"/>
    </source>
</evidence>
<dbReference type="GO" id="GO:0004565">
    <property type="term" value="F:beta-galactosidase activity"/>
    <property type="evidence" value="ECO:0007669"/>
    <property type="project" value="UniProtKB-EC"/>
</dbReference>
<keyword evidence="7 8" id="KW-0326">Glycosidase</keyword>
<dbReference type="Gene3D" id="2.60.120.260">
    <property type="entry name" value="Galactose-binding domain-like"/>
    <property type="match status" value="2"/>
</dbReference>
<accession>A0A8K0TIW9</accession>
<keyword evidence="4 10" id="KW-0732">Signal</keyword>
<dbReference type="Gene3D" id="2.102.20.10">
    <property type="entry name" value="Beta-galactosidase, domain 2"/>
    <property type="match status" value="1"/>
</dbReference>
<keyword evidence="5 8" id="KW-0378">Hydrolase</keyword>
<dbReference type="InterPro" id="IPR025300">
    <property type="entry name" value="BetaGal_jelly_roll_dom"/>
</dbReference>
<dbReference type="SUPFAM" id="SSF51011">
    <property type="entry name" value="Glycosyl hydrolase domain"/>
    <property type="match status" value="1"/>
</dbReference>
<evidence type="ECO:0000256" key="1">
    <source>
        <dbReference type="ARBA" id="ARBA00001412"/>
    </source>
</evidence>
<dbReference type="Pfam" id="PF13363">
    <property type="entry name" value="BetaGal_dom3"/>
    <property type="match status" value="1"/>
</dbReference>
<organism evidence="12 13">
    <name type="scientific">Plectosphaerella cucumerina</name>
    <dbReference type="NCBI Taxonomy" id="40658"/>
    <lineage>
        <taxon>Eukaryota</taxon>
        <taxon>Fungi</taxon>
        <taxon>Dikarya</taxon>
        <taxon>Ascomycota</taxon>
        <taxon>Pezizomycotina</taxon>
        <taxon>Sordariomycetes</taxon>
        <taxon>Hypocreomycetidae</taxon>
        <taxon>Glomerellales</taxon>
        <taxon>Plectosphaerellaceae</taxon>
        <taxon>Plectosphaerella</taxon>
    </lineage>
</organism>
<dbReference type="InterPro" id="IPR025972">
    <property type="entry name" value="BetaGal_dom3"/>
</dbReference>
<dbReference type="Gene3D" id="3.20.20.80">
    <property type="entry name" value="Glycosidases"/>
    <property type="match status" value="1"/>
</dbReference>
<dbReference type="SUPFAM" id="SSF117100">
    <property type="entry name" value="Beta-galactosidase LacA, domain 3"/>
    <property type="match status" value="1"/>
</dbReference>
<evidence type="ECO:0000259" key="11">
    <source>
        <dbReference type="SMART" id="SM01029"/>
    </source>
</evidence>
<dbReference type="Pfam" id="PF13364">
    <property type="entry name" value="BetaGal_ABD2"/>
    <property type="match status" value="2"/>
</dbReference>
<dbReference type="PROSITE" id="PS01182">
    <property type="entry name" value="GLYCOSYL_HYDROL_F35"/>
    <property type="match status" value="1"/>
</dbReference>
<protein>
    <recommendedName>
        <fullName evidence="3 8">Beta-galactosidase</fullName>
        <ecNumber evidence="3 8">3.2.1.23</ecNumber>
    </recommendedName>
</protein>
<dbReference type="GO" id="GO:0005975">
    <property type="term" value="P:carbohydrate metabolic process"/>
    <property type="evidence" value="ECO:0007669"/>
    <property type="project" value="InterPro"/>
</dbReference>
<evidence type="ECO:0000256" key="3">
    <source>
        <dbReference type="ARBA" id="ARBA00012756"/>
    </source>
</evidence>
<reference evidence="12" key="1">
    <citation type="journal article" date="2021" name="Nat. Commun.">
        <title>Genetic determinants of endophytism in the Arabidopsis root mycobiome.</title>
        <authorList>
            <person name="Mesny F."/>
            <person name="Miyauchi S."/>
            <person name="Thiergart T."/>
            <person name="Pickel B."/>
            <person name="Atanasova L."/>
            <person name="Karlsson M."/>
            <person name="Huettel B."/>
            <person name="Barry K.W."/>
            <person name="Haridas S."/>
            <person name="Chen C."/>
            <person name="Bauer D."/>
            <person name="Andreopoulos W."/>
            <person name="Pangilinan J."/>
            <person name="LaButti K."/>
            <person name="Riley R."/>
            <person name="Lipzen A."/>
            <person name="Clum A."/>
            <person name="Drula E."/>
            <person name="Henrissat B."/>
            <person name="Kohler A."/>
            <person name="Grigoriev I.V."/>
            <person name="Martin F.M."/>
            <person name="Hacquard S."/>
        </authorList>
    </citation>
    <scope>NUCLEOTIDE SEQUENCE</scope>
    <source>
        <strain evidence="12">MPI-CAGE-AT-0016</strain>
    </source>
</reference>
<evidence type="ECO:0000313" key="13">
    <source>
        <dbReference type="Proteomes" id="UP000813385"/>
    </source>
</evidence>
<feature type="signal peptide" evidence="10">
    <location>
        <begin position="1"/>
        <end position="19"/>
    </location>
</feature>
<evidence type="ECO:0000256" key="2">
    <source>
        <dbReference type="ARBA" id="ARBA00009809"/>
    </source>
</evidence>
<dbReference type="Proteomes" id="UP000813385">
    <property type="component" value="Unassembled WGS sequence"/>
</dbReference>
<feature type="chain" id="PRO_5035446967" description="Beta-galactosidase" evidence="10">
    <location>
        <begin position="20"/>
        <end position="989"/>
    </location>
</feature>
<dbReference type="PANTHER" id="PTHR23421">
    <property type="entry name" value="BETA-GALACTOSIDASE RELATED"/>
    <property type="match status" value="1"/>
</dbReference>
<dbReference type="SMART" id="SM01029">
    <property type="entry name" value="BetaGal_dom2"/>
    <property type="match status" value="1"/>
</dbReference>
<dbReference type="SUPFAM" id="SSF51445">
    <property type="entry name" value="(Trans)glycosidases"/>
    <property type="match status" value="1"/>
</dbReference>
<dbReference type="EC" id="3.2.1.23" evidence="3 8"/>
<dbReference type="PRINTS" id="PR00742">
    <property type="entry name" value="GLHYDRLASE35"/>
</dbReference>
<dbReference type="AlphaFoldDB" id="A0A8K0TIW9"/>
<comment type="similarity">
    <text evidence="2 9">Belongs to the glycosyl hydrolase 35 family.</text>
</comment>
<dbReference type="FunFam" id="2.102.20.10:FF:000001">
    <property type="entry name" value="Beta-galactosidase A"/>
    <property type="match status" value="1"/>
</dbReference>
<name>A0A8K0TIW9_9PEZI</name>
<dbReference type="FunFam" id="2.60.120.260:FF:000065">
    <property type="entry name" value="Beta-galactosidase A"/>
    <property type="match status" value="1"/>
</dbReference>
<keyword evidence="6" id="KW-0325">Glycoprotein</keyword>
<dbReference type="InterPro" id="IPR036833">
    <property type="entry name" value="BetaGal_dom3_sf"/>
</dbReference>
<comment type="caution">
    <text evidence="12">The sequence shown here is derived from an EMBL/GenBank/DDBJ whole genome shotgun (WGS) entry which is preliminary data.</text>
</comment>